<dbReference type="GO" id="GO:0005829">
    <property type="term" value="C:cytosol"/>
    <property type="evidence" value="ECO:0007669"/>
    <property type="project" value="TreeGrafter"/>
</dbReference>
<dbReference type="eggNOG" id="COG3161">
    <property type="taxonomic scope" value="Bacteria"/>
</dbReference>
<dbReference type="Gene3D" id="3.40.1410.10">
    <property type="entry name" value="Chorismate lyase-like"/>
    <property type="match status" value="1"/>
</dbReference>
<dbReference type="GO" id="GO:0008813">
    <property type="term" value="F:chorismate lyase activity"/>
    <property type="evidence" value="ECO:0007669"/>
    <property type="project" value="UniProtKB-UniRule"/>
</dbReference>
<evidence type="ECO:0000313" key="7">
    <source>
        <dbReference type="EMBL" id="ACT47098.1"/>
    </source>
</evidence>
<evidence type="ECO:0000256" key="1">
    <source>
        <dbReference type="ARBA" id="ARBA00022490"/>
    </source>
</evidence>
<comment type="function">
    <text evidence="5">Removes the pyruvyl group from chorismate, with concomitant aromatization of the ring, to provide 4-hydroxybenzoate (4HB) for the ubiquinone pathway.</text>
</comment>
<sequence length="182" mass="20249">MKIRKNTPQARYRWLVKPLHSRTYRPWLMHAQSLTAKLQQTYVDFYVAPLTVALHKPNRDEAALLSLAADKVALVRNVLLCGGGAAVVFAHSVLPSNGLRGVWHGLGRLGNKPLGATLFANPKVKRTALSYKKLTSNHVLYQHASNHLMVKPSYLWARRSVFSLGCASIMVTEVFLPSIVIP</sequence>
<evidence type="ECO:0000256" key="5">
    <source>
        <dbReference type="HAMAP-Rule" id="MF_01632"/>
    </source>
</evidence>
<dbReference type="Proteomes" id="UP000002742">
    <property type="component" value="Chromosome"/>
</dbReference>
<evidence type="ECO:0000313" key="8">
    <source>
        <dbReference type="Proteomes" id="UP000002742"/>
    </source>
</evidence>
<dbReference type="RefSeq" id="WP_012777555.1">
    <property type="nucleotide sequence ID" value="NC_012968.1"/>
</dbReference>
<gene>
    <name evidence="5" type="primary">ubiC</name>
    <name evidence="7" type="ordered locus">Mmol_0188</name>
</gene>
<dbReference type="KEGG" id="mmb:Mmol_0188"/>
<dbReference type="EC" id="4.1.3.40" evidence="5"/>
<feature type="binding site" evidence="5">
    <location>
        <position position="76"/>
    </location>
    <ligand>
        <name>substrate</name>
    </ligand>
</feature>
<keyword evidence="6" id="KW-0472">Membrane</keyword>
<dbReference type="SUPFAM" id="SSF64288">
    <property type="entry name" value="Chorismate lyase-like"/>
    <property type="match status" value="1"/>
</dbReference>
<proteinExistence type="inferred from homology"/>
<protein>
    <recommendedName>
        <fullName evidence="5">Probable chorismate pyruvate-lyase</fullName>
        <shortName evidence="5">CL</shortName>
        <shortName evidence="5">CPL</shortName>
        <ecNumber evidence="5">4.1.3.40</ecNumber>
    </recommendedName>
</protein>
<evidence type="ECO:0000256" key="3">
    <source>
        <dbReference type="ARBA" id="ARBA00023239"/>
    </source>
</evidence>
<comment type="pathway">
    <text evidence="5">Cofactor biosynthesis; ubiquinone biosynthesis.</text>
</comment>
<dbReference type="GO" id="GO:0042866">
    <property type="term" value="P:pyruvate biosynthetic process"/>
    <property type="evidence" value="ECO:0007669"/>
    <property type="project" value="UniProtKB-UniRule"/>
</dbReference>
<dbReference type="HOGENOM" id="CLU_096824_2_0_4"/>
<keyword evidence="8" id="KW-1185">Reference proteome</keyword>
<feature type="binding site" evidence="5">
    <location>
        <position position="114"/>
    </location>
    <ligand>
        <name>substrate</name>
    </ligand>
</feature>
<keyword evidence="3 5" id="KW-0456">Lyase</keyword>
<dbReference type="InterPro" id="IPR007440">
    <property type="entry name" value="Chorismate--pyruvate_lyase"/>
</dbReference>
<keyword evidence="2 5" id="KW-0831">Ubiquinone biosynthesis</keyword>
<keyword evidence="4 5" id="KW-0670">Pyruvate</keyword>
<dbReference type="InterPro" id="IPR028978">
    <property type="entry name" value="Chorismate_lyase_/UTRA_dom_sf"/>
</dbReference>
<reference evidence="7 8" key="2">
    <citation type="journal article" date="2011" name="J. Bacteriol.">
        <title>Genomes of three methylotrophs from a single niche uncover genetic and metabolic divergence of Methylophilaceae.</title>
        <authorList>
            <person name="Lapidus A."/>
            <person name="Clum A."/>
            <person name="Labutti K."/>
            <person name="Kaluzhnaya M.G."/>
            <person name="Lim S."/>
            <person name="Beck D.A."/>
            <person name="Glavina Del Rio T."/>
            <person name="Nolan M."/>
            <person name="Mavromatis K."/>
            <person name="Huntemann M."/>
            <person name="Lucas S."/>
            <person name="Lidstrom M.E."/>
            <person name="Ivanova N."/>
            <person name="Chistoserdova L."/>
        </authorList>
    </citation>
    <scope>NUCLEOTIDE SEQUENCE [LARGE SCALE GENOMIC DNA]</scope>
    <source>
        <strain evidence="8">JLW8 / ATCC BAA-1282 / DSM 17540</strain>
    </source>
</reference>
<feature type="binding site" evidence="5">
    <location>
        <position position="173"/>
    </location>
    <ligand>
        <name>substrate</name>
    </ligand>
</feature>
<feature type="transmembrane region" description="Helical" evidence="6">
    <location>
        <begin position="161"/>
        <end position="181"/>
    </location>
</feature>
<comment type="subcellular location">
    <subcellularLocation>
        <location evidence="5">Cytoplasm</location>
    </subcellularLocation>
</comment>
<keyword evidence="6" id="KW-0812">Transmembrane</keyword>
<evidence type="ECO:0000256" key="2">
    <source>
        <dbReference type="ARBA" id="ARBA00022688"/>
    </source>
</evidence>
<name>C6WYX3_METML</name>
<dbReference type="GO" id="GO:0006744">
    <property type="term" value="P:ubiquinone biosynthetic process"/>
    <property type="evidence" value="ECO:0007669"/>
    <property type="project" value="UniProtKB-UniRule"/>
</dbReference>
<organism evidence="7 8">
    <name type="scientific">Methylotenera mobilis (strain JLW8 / ATCC BAA-1282 / DSM 17540)</name>
    <dbReference type="NCBI Taxonomy" id="583345"/>
    <lineage>
        <taxon>Bacteria</taxon>
        <taxon>Pseudomonadati</taxon>
        <taxon>Pseudomonadota</taxon>
        <taxon>Betaproteobacteria</taxon>
        <taxon>Nitrosomonadales</taxon>
        <taxon>Methylophilaceae</taxon>
        <taxon>Methylotenera</taxon>
    </lineage>
</organism>
<dbReference type="HAMAP" id="MF_01632">
    <property type="entry name" value="UbiC"/>
    <property type="match status" value="1"/>
</dbReference>
<dbReference type="AlphaFoldDB" id="C6WYX3"/>
<keyword evidence="6" id="KW-1133">Transmembrane helix</keyword>
<dbReference type="UniPathway" id="UPA00232"/>
<dbReference type="Pfam" id="PF04345">
    <property type="entry name" value="Chor_lyase"/>
    <property type="match status" value="1"/>
</dbReference>
<evidence type="ECO:0000256" key="4">
    <source>
        <dbReference type="ARBA" id="ARBA00023317"/>
    </source>
</evidence>
<accession>C6WYX3</accession>
<dbReference type="PANTHER" id="PTHR38683">
    <property type="entry name" value="CHORISMATE PYRUVATE-LYASE"/>
    <property type="match status" value="1"/>
</dbReference>
<dbReference type="EMBL" id="CP001672">
    <property type="protein sequence ID" value="ACT47098.1"/>
    <property type="molecule type" value="Genomic_DNA"/>
</dbReference>
<dbReference type="STRING" id="583345.Mmol_0188"/>
<dbReference type="PANTHER" id="PTHR38683:SF1">
    <property type="entry name" value="CHORISMATE PYRUVATE-LYASE"/>
    <property type="match status" value="1"/>
</dbReference>
<reference evidence="8" key="1">
    <citation type="submission" date="2009-07" db="EMBL/GenBank/DDBJ databases">
        <title>Complete sequence of Methylotenera mobilis JLW8.</title>
        <authorList>
            <consortium name="US DOE Joint Genome Institute"/>
            <person name="Lucas S."/>
            <person name="Copeland A."/>
            <person name="Lapidus A."/>
            <person name="Glavina del Rio T."/>
            <person name="Tice H."/>
            <person name="Bruce D."/>
            <person name="Goodwin L."/>
            <person name="Pitluck S."/>
            <person name="LaButti K.M."/>
            <person name="Clum A."/>
            <person name="Larimer F."/>
            <person name="Land M."/>
            <person name="Hauser L."/>
            <person name="Kyrpides N."/>
            <person name="Mikhailova N."/>
            <person name="Kayluzhnaya M."/>
            <person name="Chistoserdova L."/>
        </authorList>
    </citation>
    <scope>NUCLEOTIDE SEQUENCE [LARGE SCALE GENOMIC DNA]</scope>
    <source>
        <strain evidence="8">JLW8 / ATCC BAA-1282 / DSM 17540</strain>
    </source>
</reference>
<comment type="similarity">
    <text evidence="5">Belongs to the UbiC family.</text>
</comment>
<evidence type="ECO:0000256" key="6">
    <source>
        <dbReference type="SAM" id="Phobius"/>
    </source>
</evidence>
<comment type="catalytic activity">
    <reaction evidence="5">
        <text>chorismate = 4-hydroxybenzoate + pyruvate</text>
        <dbReference type="Rhea" id="RHEA:16505"/>
        <dbReference type="ChEBI" id="CHEBI:15361"/>
        <dbReference type="ChEBI" id="CHEBI:17879"/>
        <dbReference type="ChEBI" id="CHEBI:29748"/>
        <dbReference type="EC" id="4.1.3.40"/>
    </reaction>
</comment>
<keyword evidence="1 5" id="KW-0963">Cytoplasm</keyword>
<comment type="caution">
    <text evidence="5">Lacks conserved residue(s) required for the propagation of feature annotation.</text>
</comment>